<evidence type="ECO:0000256" key="25">
    <source>
        <dbReference type="SAM" id="SignalP"/>
    </source>
</evidence>
<evidence type="ECO:0000256" key="6">
    <source>
        <dbReference type="ARBA" id="ARBA00011406"/>
    </source>
</evidence>
<comment type="similarity">
    <text evidence="5">Belongs to the copper type II ascorbate-dependent monooxygenase family.</text>
</comment>
<dbReference type="InterPro" id="IPR036939">
    <property type="entry name" value="Cu2_ascorb_mOase_N_sf"/>
</dbReference>
<evidence type="ECO:0000256" key="13">
    <source>
        <dbReference type="ARBA" id="ARBA00022968"/>
    </source>
</evidence>
<dbReference type="OrthoDB" id="129121at2759"/>
<keyword evidence="17" id="KW-0503">Monooxygenase</keyword>
<dbReference type="PROSITE" id="PS00085">
    <property type="entry name" value="CU2_MONOOXYGENASE_2"/>
    <property type="match status" value="1"/>
</dbReference>
<dbReference type="Pfam" id="PF03351">
    <property type="entry name" value="DOMON"/>
    <property type="match status" value="1"/>
</dbReference>
<keyword evidence="28" id="KW-1185">Reference proteome</keyword>
<dbReference type="AlphaFoldDB" id="A0A8J5ZYG2"/>
<dbReference type="CDD" id="cd09631">
    <property type="entry name" value="DOMON_DOH"/>
    <property type="match status" value="1"/>
</dbReference>
<comment type="catalytic activity">
    <reaction evidence="23">
        <text>dopamine + 2 L-ascorbate + O2 = (R)-noradrenaline + 2 monodehydro-L-ascorbate radical + H2O</text>
        <dbReference type="Rhea" id="RHEA:19117"/>
        <dbReference type="ChEBI" id="CHEBI:15377"/>
        <dbReference type="ChEBI" id="CHEBI:15379"/>
        <dbReference type="ChEBI" id="CHEBI:38290"/>
        <dbReference type="ChEBI" id="CHEBI:59513"/>
        <dbReference type="ChEBI" id="CHEBI:59905"/>
        <dbReference type="ChEBI" id="CHEBI:72587"/>
        <dbReference type="EC" id="1.14.17.1"/>
    </reaction>
    <physiologicalReaction direction="left-to-right" evidence="23">
        <dbReference type="Rhea" id="RHEA:19118"/>
    </physiologicalReaction>
</comment>
<dbReference type="InterPro" id="IPR014783">
    <property type="entry name" value="Cu2_ascorb_mOase_CS-2"/>
</dbReference>
<dbReference type="GO" id="GO:0034466">
    <property type="term" value="C:chromaffin granule lumen"/>
    <property type="evidence" value="ECO:0007669"/>
    <property type="project" value="UniProtKB-SubCell"/>
</dbReference>
<dbReference type="InterPro" id="IPR028460">
    <property type="entry name" value="Tbh/DBH"/>
</dbReference>
<sequence length="610" mass="67469">MQVPSPGGREAASMYGTAVAVFLVLLVAALQGSAPPESPFPYSIPLDPEGTLQLSWNVSYAQETVHFQLLVRGLEAGVLFGMSDRGQLENADLVVLWTDGGSAYFADAWTDQQGHVHLDPQQDYQLLQAQRTPEGLSLLFRRPFSTCDPRDYVIEDGTVHLVYGVLEQPFRSLEAIDTARLRTGLQRVQLLKPNVSVPALPTELHAMEIRAPDVLIPGQETTYWCYVAELPPGFPRHHIVMYEPIITAGNEALVHHMEVFQCAPQFESVPRFSGPCDSKMKPDRLNSCRHVLAAWALGAKAFYYPEEAGLAFGGAGSSRFLRLEVHYHNPLQIQGRHDSSGIRLHYTSRLRRFDAGIMELGLVYTPVMAIPPREDAFVLSGYCSDKCTQLALPPSGIHIFASQLHTHLTGRKVVTVLARGGREREVVNRDDHYSPHFQEIRMLKKVVSVYPGDVLITSCTYSTADREQATVGGFGILEEMCVNYVHYYPLTQLELCKSAVDAGYLQKYFHLVNRFNSEEVCTCPQASVPAQFAAVPWNSFSRATLRALYGFAPISMHCNKSSAVRFQGEWDLQPLPQITSKLEEPGPRCPAGRAQSPAGPTVVSIGGSQG</sequence>
<evidence type="ECO:0000256" key="20">
    <source>
        <dbReference type="ARBA" id="ARBA00023180"/>
    </source>
</evidence>
<keyword evidence="19" id="KW-1015">Disulfide bond</keyword>
<dbReference type="GO" id="GO:0042584">
    <property type="term" value="C:chromaffin granule membrane"/>
    <property type="evidence" value="ECO:0007669"/>
    <property type="project" value="UniProtKB-SubCell"/>
</dbReference>
<evidence type="ECO:0000256" key="4">
    <source>
        <dbReference type="ARBA" id="ARBA00005223"/>
    </source>
</evidence>
<keyword evidence="9" id="KW-0127">Catecholamine biosynthesis</keyword>
<evidence type="ECO:0000256" key="2">
    <source>
        <dbReference type="ARBA" id="ARBA00004351"/>
    </source>
</evidence>
<keyword evidence="13" id="KW-0735">Signal-anchor</keyword>
<dbReference type="SMART" id="SM00664">
    <property type="entry name" value="DoH"/>
    <property type="match status" value="1"/>
</dbReference>
<evidence type="ECO:0000256" key="19">
    <source>
        <dbReference type="ARBA" id="ARBA00023157"/>
    </source>
</evidence>
<proteinExistence type="inferred from homology"/>
<dbReference type="GO" id="GO:0005507">
    <property type="term" value="F:copper ion binding"/>
    <property type="evidence" value="ECO:0007669"/>
    <property type="project" value="InterPro"/>
</dbReference>
<dbReference type="EMBL" id="JAGFMF010011945">
    <property type="protein sequence ID" value="KAG8509447.1"/>
    <property type="molecule type" value="Genomic_DNA"/>
</dbReference>
<dbReference type="InterPro" id="IPR024548">
    <property type="entry name" value="Cu2_monoox_C"/>
</dbReference>
<evidence type="ECO:0000256" key="12">
    <source>
        <dbReference type="ARBA" id="ARBA00022896"/>
    </source>
</evidence>
<dbReference type="FunFam" id="2.60.120.310:FF:000003">
    <property type="entry name" value="Dopamine beta-hydroxylase"/>
    <property type="match status" value="1"/>
</dbReference>
<dbReference type="GO" id="GO:0042421">
    <property type="term" value="P:norepinephrine biosynthetic process"/>
    <property type="evidence" value="ECO:0007669"/>
    <property type="project" value="UniProtKB-UniPathway"/>
</dbReference>
<dbReference type="PROSITE" id="PS50836">
    <property type="entry name" value="DOMON"/>
    <property type="match status" value="1"/>
</dbReference>
<evidence type="ECO:0000256" key="9">
    <source>
        <dbReference type="ARBA" id="ARBA00022584"/>
    </source>
</evidence>
<dbReference type="GO" id="GO:0005615">
    <property type="term" value="C:extracellular space"/>
    <property type="evidence" value="ECO:0007669"/>
    <property type="project" value="TreeGrafter"/>
</dbReference>
<evidence type="ECO:0000313" key="27">
    <source>
        <dbReference type="EMBL" id="KAG8509447.1"/>
    </source>
</evidence>
<comment type="pathway">
    <text evidence="4">Catecholamine biosynthesis; (R)-noradrenaline biosynthesis; (R)-noradrenaline from dopamine: step 1/1.</text>
</comment>
<evidence type="ECO:0000256" key="16">
    <source>
        <dbReference type="ARBA" id="ARBA00023008"/>
    </source>
</evidence>
<evidence type="ECO:0000256" key="1">
    <source>
        <dbReference type="ARBA" id="ARBA00001973"/>
    </source>
</evidence>
<keyword evidence="20" id="KW-0325">Glycoprotein</keyword>
<accession>A0A8J5ZYG2</accession>
<evidence type="ECO:0000256" key="15">
    <source>
        <dbReference type="ARBA" id="ARBA00023002"/>
    </source>
</evidence>
<dbReference type="InterPro" id="IPR020611">
    <property type="entry name" value="Cu2_ascorb_mOase_CS-1"/>
</dbReference>
<dbReference type="InterPro" id="IPR045266">
    <property type="entry name" value="DOH_DOMON"/>
</dbReference>
<dbReference type="PRINTS" id="PR00767">
    <property type="entry name" value="DBMONOXGNASE"/>
</dbReference>
<dbReference type="InterPro" id="IPR000323">
    <property type="entry name" value="Cu2_ascorb_mOase_N"/>
</dbReference>
<evidence type="ECO:0000256" key="22">
    <source>
        <dbReference type="ARBA" id="ARBA00037327"/>
    </source>
</evidence>
<evidence type="ECO:0000256" key="10">
    <source>
        <dbReference type="ARBA" id="ARBA00022692"/>
    </source>
</evidence>
<dbReference type="PROSITE" id="PS00084">
    <property type="entry name" value="CU2_MONOOXYGENASE_1"/>
    <property type="match status" value="1"/>
</dbReference>
<keyword evidence="18" id="KW-0472">Membrane</keyword>
<protein>
    <recommendedName>
        <fullName evidence="8">Dopamine beta-hydroxylase</fullName>
        <ecNumber evidence="7">1.14.17.1</ecNumber>
    </recommendedName>
</protein>
<evidence type="ECO:0000259" key="26">
    <source>
        <dbReference type="PROSITE" id="PS50836"/>
    </source>
</evidence>
<feature type="region of interest" description="Disordered" evidence="24">
    <location>
        <begin position="583"/>
        <end position="610"/>
    </location>
</feature>
<evidence type="ECO:0000256" key="8">
    <source>
        <dbReference type="ARBA" id="ARBA00020179"/>
    </source>
</evidence>
<feature type="chain" id="PRO_5035169981" description="Dopamine beta-hydroxylase" evidence="25">
    <location>
        <begin position="33"/>
        <end position="610"/>
    </location>
</feature>
<name>A0A8J5ZYG2_GALPY</name>
<evidence type="ECO:0000256" key="7">
    <source>
        <dbReference type="ARBA" id="ARBA00012686"/>
    </source>
</evidence>
<comment type="caution">
    <text evidence="27">The sequence shown here is derived from an EMBL/GenBank/DDBJ whole genome shotgun (WGS) entry which is preliminary data.</text>
</comment>
<dbReference type="Gene3D" id="2.60.120.310">
    <property type="entry name" value="Copper type II, ascorbate-dependent monooxygenase, N-terminal domain"/>
    <property type="match status" value="1"/>
</dbReference>
<keyword evidence="11" id="KW-0479">Metal-binding</keyword>
<dbReference type="InterPro" id="IPR005018">
    <property type="entry name" value="DOMON_domain"/>
</dbReference>
<comment type="subunit">
    <text evidence="6">Homotetramer; composed of two disulfide-linked dimers.</text>
</comment>
<feature type="domain" description="DOMON" evidence="26">
    <location>
        <begin position="50"/>
        <end position="166"/>
    </location>
</feature>
<evidence type="ECO:0000256" key="17">
    <source>
        <dbReference type="ARBA" id="ARBA00023033"/>
    </source>
</evidence>
<dbReference type="Pfam" id="PF03712">
    <property type="entry name" value="Cu2_monoox_C"/>
    <property type="match status" value="1"/>
</dbReference>
<evidence type="ECO:0000256" key="14">
    <source>
        <dbReference type="ARBA" id="ARBA00022989"/>
    </source>
</evidence>
<dbReference type="GO" id="GO:0042420">
    <property type="term" value="P:dopamine catabolic process"/>
    <property type="evidence" value="ECO:0007669"/>
    <property type="project" value="TreeGrafter"/>
</dbReference>
<keyword evidence="15" id="KW-0560">Oxidoreductase</keyword>
<evidence type="ECO:0000256" key="24">
    <source>
        <dbReference type="SAM" id="MobiDB-lite"/>
    </source>
</evidence>
<keyword evidence="12" id="KW-0847">Vitamin C</keyword>
<evidence type="ECO:0000256" key="11">
    <source>
        <dbReference type="ARBA" id="ARBA00022723"/>
    </source>
</evidence>
<dbReference type="PANTHER" id="PTHR10157:SF29">
    <property type="entry name" value="DOPAMINE BETA-HYDROXYLASE"/>
    <property type="match status" value="1"/>
</dbReference>
<evidence type="ECO:0000256" key="18">
    <source>
        <dbReference type="ARBA" id="ARBA00023136"/>
    </source>
</evidence>
<dbReference type="Proteomes" id="UP000700334">
    <property type="component" value="Unassembled WGS sequence"/>
</dbReference>
<dbReference type="FunFam" id="2.60.120.230:FF:000001">
    <property type="entry name" value="Monooxygenase, DBH-like 1"/>
    <property type="match status" value="1"/>
</dbReference>
<evidence type="ECO:0000256" key="21">
    <source>
        <dbReference type="ARBA" id="ARBA00023329"/>
    </source>
</evidence>
<comment type="subcellular location">
    <subcellularLocation>
        <location evidence="3">Cytoplasmic vesicle</location>
        <location evidence="3">Secretory vesicle</location>
        <location evidence="3">Chromaffin granule lumen</location>
    </subcellularLocation>
    <subcellularLocation>
        <location evidence="2">Cytoplasmic vesicle</location>
        <location evidence="2">Secretory vesicle</location>
        <location evidence="2">Chromaffin granule membrane</location>
        <topology evidence="2">Single-pass type II membrane protein</topology>
    </subcellularLocation>
</comment>
<organism evidence="27 28">
    <name type="scientific">Galemys pyrenaicus</name>
    <name type="common">Iberian desman</name>
    <name type="synonym">Pyrenean desman</name>
    <dbReference type="NCBI Taxonomy" id="202257"/>
    <lineage>
        <taxon>Eukaryota</taxon>
        <taxon>Metazoa</taxon>
        <taxon>Chordata</taxon>
        <taxon>Craniata</taxon>
        <taxon>Vertebrata</taxon>
        <taxon>Euteleostomi</taxon>
        <taxon>Mammalia</taxon>
        <taxon>Eutheria</taxon>
        <taxon>Laurasiatheria</taxon>
        <taxon>Eulipotyphla</taxon>
        <taxon>Talpidae</taxon>
        <taxon>Galemys</taxon>
    </lineage>
</organism>
<dbReference type="EC" id="1.14.17.1" evidence="7"/>
<keyword evidence="21" id="KW-0968">Cytoplasmic vesicle</keyword>
<reference evidence="27" key="1">
    <citation type="journal article" date="2021" name="Evol. Appl.">
        <title>The genome of the Pyrenean desman and the effects of bottlenecks and inbreeding on the genomic landscape of an endangered species.</title>
        <authorList>
            <person name="Escoda L."/>
            <person name="Castresana J."/>
        </authorList>
    </citation>
    <scope>NUCLEOTIDE SEQUENCE</scope>
    <source>
        <strain evidence="27">IBE-C5619</strain>
    </source>
</reference>
<dbReference type="InterPro" id="IPR014784">
    <property type="entry name" value="Cu2_ascorb_mOase-like_C"/>
</dbReference>
<dbReference type="InterPro" id="IPR008977">
    <property type="entry name" value="PHM/PNGase_F_dom_sf"/>
</dbReference>
<comment type="function">
    <text evidence="22">Catalyzes the hydroxylation of dopamine to noradrenaline (also known as norepinephrine), and is thus vital for regulation of these neurotransmitters.</text>
</comment>
<keyword evidence="25" id="KW-0732">Signal</keyword>
<feature type="signal peptide" evidence="25">
    <location>
        <begin position="1"/>
        <end position="32"/>
    </location>
</feature>
<gene>
    <name evidence="27" type="ORF">J0S82_011811</name>
</gene>
<dbReference type="PANTHER" id="PTHR10157">
    <property type="entry name" value="DOPAMINE BETA HYDROXYLASE RELATED"/>
    <property type="match status" value="1"/>
</dbReference>
<dbReference type="Gene3D" id="2.60.120.230">
    <property type="match status" value="1"/>
</dbReference>
<evidence type="ECO:0000256" key="23">
    <source>
        <dbReference type="ARBA" id="ARBA00047952"/>
    </source>
</evidence>
<keyword evidence="10" id="KW-0812">Transmembrane</keyword>
<dbReference type="GO" id="GO:0004500">
    <property type="term" value="F:dopamine beta-monooxygenase activity"/>
    <property type="evidence" value="ECO:0007669"/>
    <property type="project" value="UniProtKB-EC"/>
</dbReference>
<evidence type="ECO:0000313" key="28">
    <source>
        <dbReference type="Proteomes" id="UP000700334"/>
    </source>
</evidence>
<dbReference type="GO" id="GO:0006589">
    <property type="term" value="P:octopamine biosynthetic process"/>
    <property type="evidence" value="ECO:0007669"/>
    <property type="project" value="TreeGrafter"/>
</dbReference>
<dbReference type="SUPFAM" id="SSF49742">
    <property type="entry name" value="PHM/PNGase F"/>
    <property type="match status" value="2"/>
</dbReference>
<dbReference type="UniPathway" id="UPA00748">
    <property type="reaction ID" value="UER00735"/>
</dbReference>
<evidence type="ECO:0000256" key="3">
    <source>
        <dbReference type="ARBA" id="ARBA00004553"/>
    </source>
</evidence>
<comment type="cofactor">
    <cofactor evidence="1">
        <name>Cu(2+)</name>
        <dbReference type="ChEBI" id="CHEBI:29036"/>
    </cofactor>
</comment>
<keyword evidence="14" id="KW-1133">Transmembrane helix</keyword>
<dbReference type="InterPro" id="IPR000945">
    <property type="entry name" value="DBH-like"/>
</dbReference>
<evidence type="ECO:0000256" key="5">
    <source>
        <dbReference type="ARBA" id="ARBA00010676"/>
    </source>
</evidence>
<dbReference type="GO" id="GO:0031418">
    <property type="term" value="F:L-ascorbic acid binding"/>
    <property type="evidence" value="ECO:0007669"/>
    <property type="project" value="UniProtKB-KW"/>
</dbReference>
<keyword evidence="16" id="KW-0186">Copper</keyword>
<dbReference type="Pfam" id="PF01082">
    <property type="entry name" value="Cu2_monooxygen"/>
    <property type="match status" value="1"/>
</dbReference>